<evidence type="ECO:0000313" key="1">
    <source>
        <dbReference type="EMBL" id="VEL39558.1"/>
    </source>
</evidence>
<gene>
    <name evidence="1" type="ORF">PXEA_LOCUS32998</name>
</gene>
<comment type="caution">
    <text evidence="1">The sequence shown here is derived from an EMBL/GenBank/DDBJ whole genome shotgun (WGS) entry which is preliminary data.</text>
</comment>
<name>A0A448XLK6_9PLAT</name>
<sequence>MERRSAQREECEQLLRQEFVLTQIVHLSRLEKRAFRNWSRLLKAGKRRVLLSWAFRLFKRHLSLTECKH</sequence>
<organism evidence="1 2">
    <name type="scientific">Protopolystoma xenopodis</name>
    <dbReference type="NCBI Taxonomy" id="117903"/>
    <lineage>
        <taxon>Eukaryota</taxon>
        <taxon>Metazoa</taxon>
        <taxon>Spiralia</taxon>
        <taxon>Lophotrochozoa</taxon>
        <taxon>Platyhelminthes</taxon>
        <taxon>Monogenea</taxon>
        <taxon>Polyopisthocotylea</taxon>
        <taxon>Polystomatidea</taxon>
        <taxon>Polystomatidae</taxon>
        <taxon>Protopolystoma</taxon>
    </lineage>
</organism>
<protein>
    <submittedName>
        <fullName evidence="1">Uncharacterized protein</fullName>
    </submittedName>
</protein>
<keyword evidence="2" id="KW-1185">Reference proteome</keyword>
<accession>A0A448XLK6</accession>
<evidence type="ECO:0000313" key="2">
    <source>
        <dbReference type="Proteomes" id="UP000784294"/>
    </source>
</evidence>
<reference evidence="1" key="1">
    <citation type="submission" date="2018-11" db="EMBL/GenBank/DDBJ databases">
        <authorList>
            <consortium name="Pathogen Informatics"/>
        </authorList>
    </citation>
    <scope>NUCLEOTIDE SEQUENCE</scope>
</reference>
<dbReference type="Proteomes" id="UP000784294">
    <property type="component" value="Unassembled WGS sequence"/>
</dbReference>
<dbReference type="AlphaFoldDB" id="A0A448XLK6"/>
<dbReference type="EMBL" id="CAAALY010261664">
    <property type="protein sequence ID" value="VEL39558.1"/>
    <property type="molecule type" value="Genomic_DNA"/>
</dbReference>
<proteinExistence type="predicted"/>